<dbReference type="InterPro" id="IPR000408">
    <property type="entry name" value="Reg_chr_condens"/>
</dbReference>
<keyword evidence="8" id="KW-0479">Metal-binding</keyword>
<evidence type="ECO:0000256" key="14">
    <source>
        <dbReference type="PROSITE-ProRule" id="PRU10141"/>
    </source>
</evidence>
<evidence type="ECO:0000256" key="10">
    <source>
        <dbReference type="ARBA" id="ARBA00022777"/>
    </source>
</evidence>
<keyword evidence="5" id="KW-0963">Cytoplasm</keyword>
<keyword evidence="17" id="KW-1185">Reference proteome</keyword>
<evidence type="ECO:0000256" key="7">
    <source>
        <dbReference type="ARBA" id="ARBA00022553"/>
    </source>
</evidence>
<evidence type="ECO:0000256" key="8">
    <source>
        <dbReference type="ARBA" id="ARBA00022723"/>
    </source>
</evidence>
<protein>
    <recommendedName>
        <fullName evidence="4">non-specific serine/threonine protein kinase</fullName>
        <ecNumber evidence="4">2.7.11.1</ecNumber>
    </recommendedName>
</protein>
<evidence type="ECO:0000256" key="2">
    <source>
        <dbReference type="ARBA" id="ARBA00004496"/>
    </source>
</evidence>
<evidence type="ECO:0000256" key="4">
    <source>
        <dbReference type="ARBA" id="ARBA00012513"/>
    </source>
</evidence>
<dbReference type="InterPro" id="IPR000719">
    <property type="entry name" value="Prot_kinase_dom"/>
</dbReference>
<dbReference type="AlphaFoldDB" id="A0A1X7UMJ0"/>
<keyword evidence="10" id="KW-0418">Kinase</keyword>
<dbReference type="Pfam" id="PF00069">
    <property type="entry name" value="Pkinase"/>
    <property type="match status" value="1"/>
</dbReference>
<evidence type="ECO:0000313" key="17">
    <source>
        <dbReference type="Proteomes" id="UP000007879"/>
    </source>
</evidence>
<dbReference type="Gene3D" id="3.30.200.20">
    <property type="entry name" value="Phosphorylase Kinase, domain 1"/>
    <property type="match status" value="1"/>
</dbReference>
<dbReference type="Gene3D" id="2.130.10.30">
    <property type="entry name" value="Regulator of chromosome condensation 1/beta-lactamase-inhibitor protein II"/>
    <property type="match status" value="2"/>
</dbReference>
<dbReference type="EnsemblMetazoa" id="XM_003387393.3">
    <property type="protein sequence ID" value="XP_003387441.1"/>
    <property type="gene ID" value="LOC100639236"/>
</dbReference>
<comment type="similarity">
    <text evidence="3">Belongs to the protein kinase superfamily. NEK Ser/Thr protein kinase family. NIMA subfamily.</text>
</comment>
<dbReference type="InterPro" id="IPR011009">
    <property type="entry name" value="Kinase-like_dom_sf"/>
</dbReference>
<dbReference type="KEGG" id="aqu:100639236"/>
<dbReference type="PROSITE" id="PS00107">
    <property type="entry name" value="PROTEIN_KINASE_ATP"/>
    <property type="match status" value="1"/>
</dbReference>
<dbReference type="Pfam" id="PF00415">
    <property type="entry name" value="RCC1"/>
    <property type="match status" value="2"/>
</dbReference>
<feature type="repeat" description="RCC1" evidence="13">
    <location>
        <begin position="707"/>
        <end position="758"/>
    </location>
</feature>
<reference evidence="16" key="2">
    <citation type="submission" date="2017-05" db="UniProtKB">
        <authorList>
            <consortium name="EnsemblMetazoa"/>
        </authorList>
    </citation>
    <scope>IDENTIFICATION</scope>
</reference>
<dbReference type="FunFam" id="3.30.200.20:FF:000243">
    <property type="entry name" value="serine/threonine-protein kinase Nek8"/>
    <property type="match status" value="1"/>
</dbReference>
<name>A0A1X7UMJ0_AMPQE</name>
<dbReference type="InterPro" id="IPR017441">
    <property type="entry name" value="Protein_kinase_ATP_BS"/>
</dbReference>
<dbReference type="SUPFAM" id="SSF50985">
    <property type="entry name" value="RCC1/BLIP-II"/>
    <property type="match status" value="1"/>
</dbReference>
<dbReference type="GO" id="GO:0004674">
    <property type="term" value="F:protein serine/threonine kinase activity"/>
    <property type="evidence" value="ECO:0007669"/>
    <property type="project" value="UniProtKB-KW"/>
</dbReference>
<dbReference type="PRINTS" id="PR00633">
    <property type="entry name" value="RCCNDNSATION"/>
</dbReference>
<comment type="subcellular location">
    <subcellularLocation>
        <location evidence="2">Cytoplasm</location>
    </subcellularLocation>
</comment>
<dbReference type="FunCoup" id="A0A1X7UMJ0">
    <property type="interactions" value="10"/>
</dbReference>
<accession>A0A1X7UMJ0</accession>
<feature type="binding site" evidence="14">
    <location>
        <position position="33"/>
    </location>
    <ligand>
        <name>ATP</name>
        <dbReference type="ChEBI" id="CHEBI:30616"/>
    </ligand>
</feature>
<dbReference type="OrthoDB" id="248923at2759"/>
<gene>
    <name evidence="16" type="primary">100639236</name>
</gene>
<feature type="domain" description="Protein kinase" evidence="15">
    <location>
        <begin position="4"/>
        <end position="261"/>
    </location>
</feature>
<dbReference type="EnsemblMetazoa" id="Aqu2.1.28729_001">
    <property type="protein sequence ID" value="Aqu2.1.28729_001"/>
    <property type="gene ID" value="Aqu2.1.28729"/>
</dbReference>
<dbReference type="Gene3D" id="1.10.510.10">
    <property type="entry name" value="Transferase(Phosphotransferase) domain 1"/>
    <property type="match status" value="1"/>
</dbReference>
<keyword evidence="11 14" id="KW-0067">ATP-binding</keyword>
<dbReference type="PANTHER" id="PTHR44535:SF4">
    <property type="entry name" value="SERINE_THREONINE-PROTEIN KINASE NEK8"/>
    <property type="match status" value="1"/>
</dbReference>
<dbReference type="InParanoid" id="A0A1X7UMJ0"/>
<sequence length="760" mass="82377">MERYEKIRVIGQGAFGKVFLCKNLGNNNHVVIKQIPVDELPSEERKSAMNEVNVLSMLQHPNIIGYYASFVEDKSLMIAMEYAPGGTLYELIQERNGKHIEEETILQLFVQILVAIEHVHSLNILHRDLKPQNIMLNKKKTVVKIGDFGISKVLSSKITSAQTVVGTPCYISPEICEGRVYRKKSDIWSLGCILYELLALRKAFEGPNFPALVLKIMQGSNALQPLSDNYTSSLCTLVHAMLQRNPDDRPNIENIMANPVIVNALVNLGTDVGRLPCVTPAKSAGKRHLSLETRHGQPGKYRQVSFFVDSYLPAATKEVQSSTRPLVYLWGGSLSVPMILPQPAEKSVTSLSVGRSHRAAITDDGKLLFWELASGSLGGTTQFSLSSRARVKDPIIFQPQLVEGFSASVVIKKVSCGDLFTACLTDKGILMTFGSGINGCLGHGDYDDVPKAKLVRAMLQYETIDVACGANHVVAVTADHTVHSWGRNENGQLGTGDTLACNEPKQVLPVEGEEGGGEGGGGGKEVISSVTCGSDCSILLTSNGDILCTGSNRHNKLCLDHTSVATPTPATPPDFTQTSRILSSLFQAINTKESASTSQSDSRAKPRSLLATKSSTFDQSDCPDHMERVLNFTRCKVEILEGEVTAIAAGTNHTAFINKKGHCITSGSNAYGQLGHSHSVPAVVPKLVSVTRISCGDNFTIAAIKDGRMYSWGCGRRGRLGYESEPIRAEPTLMTFENTQTVQSIQSSHSVTMAMVTPLE</sequence>
<dbReference type="PROSITE" id="PS00108">
    <property type="entry name" value="PROTEIN_KINASE_ST"/>
    <property type="match status" value="1"/>
</dbReference>
<dbReference type="EC" id="2.7.11.1" evidence="4"/>
<dbReference type="GO" id="GO:0005524">
    <property type="term" value="F:ATP binding"/>
    <property type="evidence" value="ECO:0007669"/>
    <property type="project" value="UniProtKB-UniRule"/>
</dbReference>
<evidence type="ECO:0000256" key="12">
    <source>
        <dbReference type="ARBA" id="ARBA00022842"/>
    </source>
</evidence>
<dbReference type="SMART" id="SM00220">
    <property type="entry name" value="S_TKc"/>
    <property type="match status" value="1"/>
</dbReference>
<dbReference type="PROSITE" id="PS50011">
    <property type="entry name" value="PROTEIN_KINASE_DOM"/>
    <property type="match status" value="1"/>
</dbReference>
<keyword evidence="12" id="KW-0460">Magnesium</keyword>
<feature type="repeat" description="RCC1" evidence="13">
    <location>
        <begin position="661"/>
        <end position="706"/>
    </location>
</feature>
<keyword evidence="7" id="KW-0597">Phosphoprotein</keyword>
<keyword evidence="10" id="KW-0808">Transferase</keyword>
<organism evidence="16">
    <name type="scientific">Amphimedon queenslandica</name>
    <name type="common">Sponge</name>
    <dbReference type="NCBI Taxonomy" id="400682"/>
    <lineage>
        <taxon>Eukaryota</taxon>
        <taxon>Metazoa</taxon>
        <taxon>Porifera</taxon>
        <taxon>Demospongiae</taxon>
        <taxon>Heteroscleromorpha</taxon>
        <taxon>Haplosclerida</taxon>
        <taxon>Niphatidae</taxon>
        <taxon>Amphimedon</taxon>
    </lineage>
</organism>
<dbReference type="CDD" id="cd08215">
    <property type="entry name" value="STKc_Nek"/>
    <property type="match status" value="1"/>
</dbReference>
<dbReference type="GO" id="GO:0046872">
    <property type="term" value="F:metal ion binding"/>
    <property type="evidence" value="ECO:0007669"/>
    <property type="project" value="UniProtKB-KW"/>
</dbReference>
<dbReference type="Proteomes" id="UP000007879">
    <property type="component" value="Unassembled WGS sequence"/>
</dbReference>
<dbReference type="GO" id="GO:0005737">
    <property type="term" value="C:cytoplasm"/>
    <property type="evidence" value="ECO:0007669"/>
    <property type="project" value="UniProtKB-SubCell"/>
</dbReference>
<dbReference type="Pfam" id="PF13540">
    <property type="entry name" value="RCC1_2"/>
    <property type="match status" value="2"/>
</dbReference>
<evidence type="ECO:0000259" key="15">
    <source>
        <dbReference type="PROSITE" id="PS50011"/>
    </source>
</evidence>
<feature type="repeat" description="RCC1" evidence="13">
    <location>
        <begin position="480"/>
        <end position="543"/>
    </location>
</feature>
<comment type="cofactor">
    <cofactor evidence="1">
        <name>Mg(2+)</name>
        <dbReference type="ChEBI" id="CHEBI:18420"/>
    </cofactor>
</comment>
<dbReference type="InterPro" id="IPR009091">
    <property type="entry name" value="RCC1/BLIP-II"/>
</dbReference>
<evidence type="ECO:0000256" key="11">
    <source>
        <dbReference type="ARBA" id="ARBA00022840"/>
    </source>
</evidence>
<evidence type="ECO:0000256" key="13">
    <source>
        <dbReference type="PROSITE-ProRule" id="PRU00235"/>
    </source>
</evidence>
<keyword evidence="6" id="KW-0723">Serine/threonine-protein kinase</keyword>
<evidence type="ECO:0000256" key="6">
    <source>
        <dbReference type="ARBA" id="ARBA00022527"/>
    </source>
</evidence>
<dbReference type="InterPro" id="IPR008271">
    <property type="entry name" value="Ser/Thr_kinase_AS"/>
</dbReference>
<dbReference type="eggNOG" id="KOG0589">
    <property type="taxonomic scope" value="Eukaryota"/>
</dbReference>
<dbReference type="OMA" id="GPGMEKY"/>
<dbReference type="PANTHER" id="PTHR44535">
    <property type="entry name" value="PROTEIN CBG16200"/>
    <property type="match status" value="1"/>
</dbReference>
<dbReference type="SUPFAM" id="SSF56112">
    <property type="entry name" value="Protein kinase-like (PK-like)"/>
    <property type="match status" value="1"/>
</dbReference>
<feature type="repeat" description="RCC1" evidence="13">
    <location>
        <begin position="428"/>
        <end position="479"/>
    </location>
</feature>
<evidence type="ECO:0000313" key="16">
    <source>
        <dbReference type="EnsemblMetazoa" id="Aqu2.1.28729_001"/>
    </source>
</evidence>
<keyword evidence="9 14" id="KW-0547">Nucleotide-binding</keyword>
<evidence type="ECO:0000256" key="3">
    <source>
        <dbReference type="ARBA" id="ARBA00010886"/>
    </source>
</evidence>
<dbReference type="FunFam" id="1.10.510.10:FF:000262">
    <property type="entry name" value="Serine/threonine-protein kinase Nek8"/>
    <property type="match status" value="1"/>
</dbReference>
<dbReference type="PROSITE" id="PS50012">
    <property type="entry name" value="RCC1_3"/>
    <property type="match status" value="4"/>
</dbReference>
<reference evidence="17" key="1">
    <citation type="journal article" date="2010" name="Nature">
        <title>The Amphimedon queenslandica genome and the evolution of animal complexity.</title>
        <authorList>
            <person name="Srivastava M."/>
            <person name="Simakov O."/>
            <person name="Chapman J."/>
            <person name="Fahey B."/>
            <person name="Gauthier M.E."/>
            <person name="Mitros T."/>
            <person name="Richards G.S."/>
            <person name="Conaco C."/>
            <person name="Dacre M."/>
            <person name="Hellsten U."/>
            <person name="Larroux C."/>
            <person name="Putnam N.H."/>
            <person name="Stanke M."/>
            <person name="Adamska M."/>
            <person name="Darling A."/>
            <person name="Degnan S.M."/>
            <person name="Oakley T.H."/>
            <person name="Plachetzki D.C."/>
            <person name="Zhai Y."/>
            <person name="Adamski M."/>
            <person name="Calcino A."/>
            <person name="Cummins S.F."/>
            <person name="Goodstein D.M."/>
            <person name="Harris C."/>
            <person name="Jackson D.J."/>
            <person name="Leys S.P."/>
            <person name="Shu S."/>
            <person name="Woodcroft B.J."/>
            <person name="Vervoort M."/>
            <person name="Kosik K.S."/>
            <person name="Manning G."/>
            <person name="Degnan B.M."/>
            <person name="Rokhsar D.S."/>
        </authorList>
    </citation>
    <scope>NUCLEOTIDE SEQUENCE [LARGE SCALE GENOMIC DNA]</scope>
</reference>
<evidence type="ECO:0000256" key="5">
    <source>
        <dbReference type="ARBA" id="ARBA00022490"/>
    </source>
</evidence>
<evidence type="ECO:0000256" key="1">
    <source>
        <dbReference type="ARBA" id="ARBA00001946"/>
    </source>
</evidence>
<dbReference type="InterPro" id="IPR051997">
    <property type="entry name" value="STK_NEK"/>
</dbReference>
<evidence type="ECO:0000256" key="9">
    <source>
        <dbReference type="ARBA" id="ARBA00022741"/>
    </source>
</evidence>
<proteinExistence type="inferred from homology"/>
<dbReference type="STRING" id="400682.A0A1X7UMJ0"/>